<keyword evidence="1" id="KW-0175">Coiled coil</keyword>
<dbReference type="HOGENOM" id="CLU_2695558_0_0_2"/>
<evidence type="ECO:0000256" key="1">
    <source>
        <dbReference type="SAM" id="Coils"/>
    </source>
</evidence>
<reference evidence="2 3" key="1">
    <citation type="journal article" date="2006" name="Proc. Natl. Acad. Sci. U.S.A.">
        <title>Genomic analysis of the uncultivated marine crenarchaeote Cenarchaeum symbiosum.</title>
        <authorList>
            <person name="Hallam S.J."/>
            <person name="Konstantinidis K.T."/>
            <person name="Putnam N."/>
            <person name="Schleper C."/>
            <person name="Watanabe Y."/>
            <person name="Sugahara J."/>
            <person name="Preston C."/>
            <person name="de la Torre J."/>
            <person name="Richardson P.M."/>
            <person name="DeLong E.F."/>
        </authorList>
    </citation>
    <scope>NUCLEOTIDE SEQUENCE [LARGE SCALE GENOMIC DNA]</scope>
    <source>
        <strain evidence="3">A</strain>
    </source>
</reference>
<dbReference type="Proteomes" id="UP000000758">
    <property type="component" value="Chromosome"/>
</dbReference>
<feature type="coiled-coil region" evidence="1">
    <location>
        <begin position="46"/>
        <end position="73"/>
    </location>
</feature>
<organism evidence="2 3">
    <name type="scientific">Cenarchaeum symbiosum (strain A)</name>
    <dbReference type="NCBI Taxonomy" id="414004"/>
    <lineage>
        <taxon>Archaea</taxon>
        <taxon>Nitrososphaerota</taxon>
        <taxon>Candidatus Cenarchaeales</taxon>
        <taxon>Candidatus Cenarchaeaceae</taxon>
        <taxon>Candidatus Cenarchaeum</taxon>
    </lineage>
</organism>
<evidence type="ECO:0000313" key="3">
    <source>
        <dbReference type="Proteomes" id="UP000000758"/>
    </source>
</evidence>
<dbReference type="PATRIC" id="fig|414004.10.peg.1390"/>
<keyword evidence="3" id="KW-1185">Reference proteome</keyword>
<dbReference type="KEGG" id="csy:CENSYa_1516"/>
<name>A0RXS1_CENSY</name>
<dbReference type="EMBL" id="DP000238">
    <property type="protein sequence ID" value="ABK78138.1"/>
    <property type="molecule type" value="Genomic_DNA"/>
</dbReference>
<sequence length="73" mass="8565">MTGIITKRGGRPYSYFEYHENNKTVQVYCGPEGSVQARRKAIELEISLLEKRVNADRDRLEQLRKELDKLPKK</sequence>
<dbReference type="EnsemblBacteria" id="ABK78138">
    <property type="protein sequence ID" value="ABK78138"/>
    <property type="gene ID" value="CENSYa_1516"/>
</dbReference>
<dbReference type="AlphaFoldDB" id="A0RXS1"/>
<gene>
    <name evidence="2" type="ordered locus">CENSYa_1516</name>
</gene>
<proteinExistence type="predicted"/>
<evidence type="ECO:0000313" key="2">
    <source>
        <dbReference type="EMBL" id="ABK78138.1"/>
    </source>
</evidence>
<accession>A0RXS1</accession>
<protein>
    <submittedName>
        <fullName evidence="2">Uncharacterized protein</fullName>
    </submittedName>
</protein>